<accession>A0A7J6W1M0</accession>
<dbReference type="AlphaFoldDB" id="A0A7J6W1M0"/>
<comment type="caution">
    <text evidence="1">The sequence shown here is derived from an EMBL/GenBank/DDBJ whole genome shotgun (WGS) entry which is preliminary data.</text>
</comment>
<proteinExistence type="predicted"/>
<dbReference type="EMBL" id="JABWDY010024252">
    <property type="protein sequence ID" value="KAF5190400.1"/>
    <property type="molecule type" value="Genomic_DNA"/>
</dbReference>
<name>A0A7J6W1M0_THATH</name>
<gene>
    <name evidence="1" type="ORF">FRX31_020012</name>
</gene>
<reference evidence="1 2" key="1">
    <citation type="submission" date="2020-06" db="EMBL/GenBank/DDBJ databases">
        <title>Transcriptomic and genomic resources for Thalictrum thalictroides and T. hernandezii: Facilitating candidate gene discovery in an emerging model plant lineage.</title>
        <authorList>
            <person name="Arias T."/>
            <person name="Riano-Pachon D.M."/>
            <person name="Di Stilio V.S."/>
        </authorList>
    </citation>
    <scope>NUCLEOTIDE SEQUENCE [LARGE SCALE GENOMIC DNA]</scope>
    <source>
        <strain evidence="2">cv. WT478/WT964</strain>
        <tissue evidence="1">Leaves</tissue>
    </source>
</reference>
<organism evidence="1 2">
    <name type="scientific">Thalictrum thalictroides</name>
    <name type="common">Rue-anemone</name>
    <name type="synonym">Anemone thalictroides</name>
    <dbReference type="NCBI Taxonomy" id="46969"/>
    <lineage>
        <taxon>Eukaryota</taxon>
        <taxon>Viridiplantae</taxon>
        <taxon>Streptophyta</taxon>
        <taxon>Embryophyta</taxon>
        <taxon>Tracheophyta</taxon>
        <taxon>Spermatophyta</taxon>
        <taxon>Magnoliopsida</taxon>
        <taxon>Ranunculales</taxon>
        <taxon>Ranunculaceae</taxon>
        <taxon>Thalictroideae</taxon>
        <taxon>Thalictrum</taxon>
    </lineage>
</organism>
<protein>
    <submittedName>
        <fullName evidence="1">Uncharacterized protein</fullName>
    </submittedName>
</protein>
<dbReference type="Proteomes" id="UP000554482">
    <property type="component" value="Unassembled WGS sequence"/>
</dbReference>
<evidence type="ECO:0000313" key="2">
    <source>
        <dbReference type="Proteomes" id="UP000554482"/>
    </source>
</evidence>
<keyword evidence="2" id="KW-1185">Reference proteome</keyword>
<sequence>MFVILRIHGGQRWWCANRVDQIQIGNVRDKCAGVFGGVGLKEMEGGKALIFFNSEKDMSKLLTRPPLSSWECFYTISQWHSSSGALKVKPEKIPRSITLEDNGEKYLIWVEVISEIVLSLAKMPGRLSTAEEGVLTDQGRRVKTADVAIYDPWNSSRVGPTRTTHYKVFRRKYYQFNTQISREGRIISTMG</sequence>
<evidence type="ECO:0000313" key="1">
    <source>
        <dbReference type="EMBL" id="KAF5190400.1"/>
    </source>
</evidence>